<dbReference type="EMBL" id="VCDX01000006">
    <property type="protein sequence ID" value="TYL12775.1"/>
    <property type="molecule type" value="Genomic_DNA"/>
</dbReference>
<dbReference type="Proteomes" id="UP000094598">
    <property type="component" value="Chromosome"/>
</dbReference>
<proteinExistence type="predicted"/>
<dbReference type="RefSeq" id="WP_069590446.1">
    <property type="nucleotide sequence ID" value="NZ_CP017019.1"/>
</dbReference>
<evidence type="ECO:0000313" key="3">
    <source>
        <dbReference type="Proteomes" id="UP000094598"/>
    </source>
</evidence>
<reference evidence="2 4" key="2">
    <citation type="submission" date="2019-05" db="EMBL/GenBank/DDBJ databases">
        <title>Genome sequence of Moorella thermoacetica ATCC 33924.</title>
        <authorList>
            <person name="Poehlein A."/>
            <person name="Bengelsdorf F.R."/>
            <person name="Duerre P."/>
            <person name="Daniel R."/>
        </authorList>
    </citation>
    <scope>NUCLEOTIDE SEQUENCE [LARGE SCALE GENOMIC DNA]</scope>
    <source>
        <strain evidence="2 4">ATCC 33924</strain>
    </source>
</reference>
<dbReference type="Proteomes" id="UP000322283">
    <property type="component" value="Unassembled WGS sequence"/>
</dbReference>
<name>A0AAC9HIB5_NEOTH</name>
<organism evidence="1 3">
    <name type="scientific">Neomoorella thermoacetica</name>
    <name type="common">Clostridium thermoaceticum</name>
    <dbReference type="NCBI Taxonomy" id="1525"/>
    <lineage>
        <taxon>Bacteria</taxon>
        <taxon>Bacillati</taxon>
        <taxon>Bacillota</taxon>
        <taxon>Clostridia</taxon>
        <taxon>Neomoorellales</taxon>
        <taxon>Neomoorellaceae</taxon>
        <taxon>Neomoorella</taxon>
    </lineage>
</organism>
<evidence type="ECO:0000313" key="1">
    <source>
        <dbReference type="EMBL" id="AOQ24672.1"/>
    </source>
</evidence>
<evidence type="ECO:0000313" key="4">
    <source>
        <dbReference type="Proteomes" id="UP000322283"/>
    </source>
</evidence>
<gene>
    <name evidence="1" type="ORF">Maut_02244</name>
    <name evidence="2" type="ORF">MTAT_20170</name>
</gene>
<accession>A0AAC9HIB5</accession>
<dbReference type="AlphaFoldDB" id="A0AAC9HIB5"/>
<dbReference type="EMBL" id="CP017019">
    <property type="protein sequence ID" value="AOQ24672.1"/>
    <property type="molecule type" value="Genomic_DNA"/>
</dbReference>
<evidence type="ECO:0000313" key="2">
    <source>
        <dbReference type="EMBL" id="TYL12775.1"/>
    </source>
</evidence>
<protein>
    <submittedName>
        <fullName evidence="1">Uncharacterized protein</fullName>
    </submittedName>
</protein>
<reference evidence="1 3" key="1">
    <citation type="submission" date="2016-08" db="EMBL/GenBank/DDBJ databases">
        <title>Moorella thermoacetica DSM 103132.</title>
        <authorList>
            <person name="Jendresen C.B."/>
            <person name="Redl S.M."/>
            <person name="Jensen T.O."/>
            <person name="Nielsen A.T."/>
        </authorList>
    </citation>
    <scope>NUCLEOTIDE SEQUENCE [LARGE SCALE GENOMIC DNA]</scope>
    <source>
        <strain evidence="1 3">DSM 103132</strain>
    </source>
</reference>
<sequence>MNIARDFYSDCREMKIVARSMWTNRKYKRGGKPRLPFEFIDRRKEPAYRASKVITYNLYA</sequence>
<keyword evidence="4" id="KW-1185">Reference proteome</keyword>